<evidence type="ECO:0000313" key="3">
    <source>
        <dbReference type="EMBL" id="CAB4609432.1"/>
    </source>
</evidence>
<keyword evidence="2" id="KW-0560">Oxidoreductase</keyword>
<evidence type="ECO:0000256" key="1">
    <source>
        <dbReference type="ARBA" id="ARBA00006484"/>
    </source>
</evidence>
<gene>
    <name evidence="3" type="ORF">UFOPK1835_00984</name>
</gene>
<proteinExistence type="inferred from homology"/>
<name>A0A6J6H6V7_9ZZZZ</name>
<reference evidence="3" key="1">
    <citation type="submission" date="2020-05" db="EMBL/GenBank/DDBJ databases">
        <authorList>
            <person name="Chiriac C."/>
            <person name="Salcher M."/>
            <person name="Ghai R."/>
            <person name="Kavagutti S V."/>
        </authorList>
    </citation>
    <scope>NUCLEOTIDE SEQUENCE</scope>
</reference>
<comment type="similarity">
    <text evidence="1">Belongs to the short-chain dehydrogenases/reductases (SDR) family.</text>
</comment>
<accession>A0A6J6H6V7</accession>
<dbReference type="PANTHER" id="PTHR24321:SF15">
    <property type="entry name" value="OXIDOREDUCTASE UCPA"/>
    <property type="match status" value="1"/>
</dbReference>
<dbReference type="PANTHER" id="PTHR24321">
    <property type="entry name" value="DEHYDROGENASES, SHORT CHAIN"/>
    <property type="match status" value="1"/>
</dbReference>
<dbReference type="GO" id="GO:0016491">
    <property type="term" value="F:oxidoreductase activity"/>
    <property type="evidence" value="ECO:0007669"/>
    <property type="project" value="UniProtKB-KW"/>
</dbReference>
<sequence>MGRFDGKVVLVTGAARGQGEAEARLFASEGASVVLADVLDAEGEAVAADIGAAARYVHLDVSSEADWAGAMDVARAHGGRLDALVNNAAIIRPAAIEDTSLADYMSVINVNQVGCFLGMKAALPLLKESGAGAIVNISSIDGIASKNGLVSYTASKFAIRGMTKTAAMEWGQFGIRVNSVHPGGVNTIMGNPINDPILETMPYQQQAIGRIGYPDEIARAVAFLASPDASYITGTELVVDGGWLAGRLEPGLPGSRLQTEGYGYNA</sequence>
<dbReference type="PROSITE" id="PS00061">
    <property type="entry name" value="ADH_SHORT"/>
    <property type="match status" value="1"/>
</dbReference>
<dbReference type="InterPro" id="IPR020904">
    <property type="entry name" value="Sc_DH/Rdtase_CS"/>
</dbReference>
<protein>
    <submittedName>
        <fullName evidence="3">Unannotated protein</fullName>
    </submittedName>
</protein>
<dbReference type="InterPro" id="IPR036291">
    <property type="entry name" value="NAD(P)-bd_dom_sf"/>
</dbReference>
<evidence type="ECO:0000256" key="2">
    <source>
        <dbReference type="ARBA" id="ARBA00023002"/>
    </source>
</evidence>
<dbReference type="SUPFAM" id="SSF51735">
    <property type="entry name" value="NAD(P)-binding Rossmann-fold domains"/>
    <property type="match status" value="1"/>
</dbReference>
<dbReference type="PRINTS" id="PR00081">
    <property type="entry name" value="GDHRDH"/>
</dbReference>
<organism evidence="3">
    <name type="scientific">freshwater metagenome</name>
    <dbReference type="NCBI Taxonomy" id="449393"/>
    <lineage>
        <taxon>unclassified sequences</taxon>
        <taxon>metagenomes</taxon>
        <taxon>ecological metagenomes</taxon>
    </lineage>
</organism>
<dbReference type="PRINTS" id="PR00080">
    <property type="entry name" value="SDRFAMILY"/>
</dbReference>
<dbReference type="FunFam" id="3.40.50.720:FF:000084">
    <property type="entry name" value="Short-chain dehydrogenase reductase"/>
    <property type="match status" value="1"/>
</dbReference>
<dbReference type="Gene3D" id="3.40.50.720">
    <property type="entry name" value="NAD(P)-binding Rossmann-like Domain"/>
    <property type="match status" value="1"/>
</dbReference>
<dbReference type="Pfam" id="PF13561">
    <property type="entry name" value="adh_short_C2"/>
    <property type="match status" value="1"/>
</dbReference>
<dbReference type="AlphaFoldDB" id="A0A6J6H6V7"/>
<dbReference type="InterPro" id="IPR002347">
    <property type="entry name" value="SDR_fam"/>
</dbReference>
<dbReference type="EMBL" id="CAEZUP010000035">
    <property type="protein sequence ID" value="CAB4609432.1"/>
    <property type="molecule type" value="Genomic_DNA"/>
</dbReference>